<evidence type="ECO:0008006" key="10">
    <source>
        <dbReference type="Google" id="ProtNLM"/>
    </source>
</evidence>
<dbReference type="GO" id="GO:0032040">
    <property type="term" value="C:small-subunit processome"/>
    <property type="evidence" value="ECO:0007669"/>
    <property type="project" value="InterPro"/>
</dbReference>
<comment type="function">
    <text evidence="6">Involved in nucleolar processing of pre-18S ribosomal RNA. Has a role in the nuclear export of 40S pre-ribosomal subunit to the cytoplasm.</text>
</comment>
<comment type="similarity">
    <text evidence="2">Belongs to the NOP14 family.</text>
</comment>
<comment type="caution">
    <text evidence="8">The sequence shown here is derived from an EMBL/GenBank/DDBJ whole genome shotgun (WGS) entry which is preliminary data.</text>
</comment>
<keyword evidence="3" id="KW-0690">Ribosome biogenesis</keyword>
<dbReference type="EMBL" id="JAVRRL010000030">
    <property type="protein sequence ID" value="KAK5112480.1"/>
    <property type="molecule type" value="Genomic_DNA"/>
</dbReference>
<evidence type="ECO:0000256" key="7">
    <source>
        <dbReference type="SAM" id="MobiDB-lite"/>
    </source>
</evidence>
<dbReference type="GO" id="GO:0030490">
    <property type="term" value="P:maturation of SSU-rRNA"/>
    <property type="evidence" value="ECO:0007669"/>
    <property type="project" value="TreeGrafter"/>
</dbReference>
<feature type="compositionally biased region" description="Basic residues" evidence="7">
    <location>
        <begin position="23"/>
        <end position="32"/>
    </location>
</feature>
<evidence type="ECO:0000256" key="1">
    <source>
        <dbReference type="ARBA" id="ARBA00004604"/>
    </source>
</evidence>
<feature type="compositionally biased region" description="Basic residues" evidence="7">
    <location>
        <begin position="860"/>
        <end position="871"/>
    </location>
</feature>
<dbReference type="Proteomes" id="UP001310890">
    <property type="component" value="Unassembled WGS sequence"/>
</dbReference>
<evidence type="ECO:0000313" key="9">
    <source>
        <dbReference type="Proteomes" id="UP001310890"/>
    </source>
</evidence>
<feature type="compositionally biased region" description="Polar residues" evidence="7">
    <location>
        <begin position="33"/>
        <end position="43"/>
    </location>
</feature>
<dbReference type="Pfam" id="PF04147">
    <property type="entry name" value="Nop14"/>
    <property type="match status" value="2"/>
</dbReference>
<feature type="region of interest" description="Disordered" evidence="7">
    <location>
        <begin position="769"/>
        <end position="804"/>
    </location>
</feature>
<feature type="region of interest" description="Disordered" evidence="7">
    <location>
        <begin position="138"/>
        <end position="257"/>
    </location>
</feature>
<feature type="compositionally biased region" description="Basic and acidic residues" evidence="7">
    <location>
        <begin position="228"/>
        <end position="250"/>
    </location>
</feature>
<feature type="compositionally biased region" description="Basic and acidic residues" evidence="7">
    <location>
        <begin position="170"/>
        <end position="189"/>
    </location>
</feature>
<evidence type="ECO:0000256" key="6">
    <source>
        <dbReference type="ARBA" id="ARBA00024695"/>
    </source>
</evidence>
<accession>A0AAN7YGD7</accession>
<evidence type="ECO:0000256" key="4">
    <source>
        <dbReference type="ARBA" id="ARBA00022552"/>
    </source>
</evidence>
<name>A0AAN7YGD7_9PEZI</name>
<dbReference type="PANTHER" id="PTHR23183">
    <property type="entry name" value="NOP14"/>
    <property type="match status" value="1"/>
</dbReference>
<feature type="compositionally biased region" description="Basic and acidic residues" evidence="7">
    <location>
        <begin position="306"/>
        <end position="359"/>
    </location>
</feature>
<evidence type="ECO:0000256" key="5">
    <source>
        <dbReference type="ARBA" id="ARBA00023242"/>
    </source>
</evidence>
<keyword evidence="5" id="KW-0539">Nucleus</keyword>
<dbReference type="PANTHER" id="PTHR23183:SF0">
    <property type="entry name" value="NUCLEOLAR PROTEIN 14"/>
    <property type="match status" value="1"/>
</dbReference>
<keyword evidence="4" id="KW-0698">rRNA processing</keyword>
<gene>
    <name evidence="8" type="ORF">LTR62_004237</name>
</gene>
<feature type="compositionally biased region" description="Acidic residues" evidence="7">
    <location>
        <begin position="207"/>
        <end position="220"/>
    </location>
</feature>
<feature type="compositionally biased region" description="Basic and acidic residues" evidence="7">
    <location>
        <begin position="773"/>
        <end position="804"/>
    </location>
</feature>
<feature type="region of interest" description="Disordered" evidence="7">
    <location>
        <begin position="1"/>
        <end position="43"/>
    </location>
</feature>
<feature type="compositionally biased region" description="Acidic residues" evidence="7">
    <location>
        <begin position="432"/>
        <end position="449"/>
    </location>
</feature>
<dbReference type="AlphaFoldDB" id="A0AAN7YGD7"/>
<feature type="compositionally biased region" description="Basic and acidic residues" evidence="7">
    <location>
        <begin position="847"/>
        <end position="859"/>
    </location>
</feature>
<proteinExistence type="inferred from homology"/>
<feature type="region of interest" description="Disordered" evidence="7">
    <location>
        <begin position="822"/>
        <end position="871"/>
    </location>
</feature>
<sequence>MPPSQLKALKSSLREKGIVGPQKSKKQKKSPHTRQNAQDRQAALQQIRDSFNPFEFRQAARPAKFASASIKDIHSKDGTGRYAQVLHRPGLAKSAGEEMRRRQLLPEMRQRSKVGGLVDRRIGEGDVNMTAEERAVQRFTREKSGRKGGVGNLFDLEGSDDEPTVALTHGGRDLDDFDDAELKGARSDGSDGEEDSFLRQKRPREAESDEEVAEEADDDQPDRKKTKKEVMEEVIAKSKMHKYERQKTKEDDEDLREQLDASTGDMLALLQGIRPTPKNFPKTTEAAAQSSGPSMDPGRQAMMDADNDKEYEKRLREYKQDARAKPAERTKTKEEKMLEEAVRLKEMEERRQKRMRGEDVSDDEDEPSRAQALDDHDEDRVVDAFGNEDVQDDAADFGFAIAAASAVPERIQHVDEDEFEMDDALIASDAEIEDVDLSDESEVEEDSDAEPTNRTKARPQQDDEEDEFVKGILGTGANAAALSKGESKATGTGGLSYTYPCPRTHAELLEVVGDISLPQLPTVIQRIRALHHPSLAAVNKEATVDFSCALVDHISYLANNAIDNAESFPVTEQIIRHIHSLSRSYPLEIANAFRAHLSAWHERPGNQPTKGDLTILVALGSIYPTSDHFHQVVTPAITLIARWLGLNAPETEENRRVGALLVGLCVGYQKLSRRYVPEAVRFTLRTLATCGKSNSEKEDTKAHVQNVADMADLWKDKAAFTEVFTPFLPLLRTLDAKKEHHNLTILLSQSRLRRRPLALHNHKPLAVRSSNPKFEEGYNPHNHYDPDKERSESHKLRKEVKRERKGAIRELRKDANFVARTQLEEKRERDAEHEKKQRRLIAEIQGEEAREGKGYEREKRARARAKVGGKK</sequence>
<evidence type="ECO:0000256" key="3">
    <source>
        <dbReference type="ARBA" id="ARBA00022517"/>
    </source>
</evidence>
<feature type="compositionally biased region" description="Basic and acidic residues" evidence="7">
    <location>
        <begin position="822"/>
        <end position="835"/>
    </location>
</feature>
<dbReference type="InterPro" id="IPR007276">
    <property type="entry name" value="Nop14"/>
</dbReference>
<evidence type="ECO:0000256" key="2">
    <source>
        <dbReference type="ARBA" id="ARBA00007466"/>
    </source>
</evidence>
<feature type="region of interest" description="Disordered" evidence="7">
    <location>
        <begin position="432"/>
        <end position="465"/>
    </location>
</feature>
<evidence type="ECO:0000313" key="8">
    <source>
        <dbReference type="EMBL" id="KAK5112480.1"/>
    </source>
</evidence>
<comment type="subcellular location">
    <subcellularLocation>
        <location evidence="1">Nucleus</location>
        <location evidence="1">Nucleolus</location>
    </subcellularLocation>
</comment>
<organism evidence="8 9">
    <name type="scientific">Meristemomyces frigidus</name>
    <dbReference type="NCBI Taxonomy" id="1508187"/>
    <lineage>
        <taxon>Eukaryota</taxon>
        <taxon>Fungi</taxon>
        <taxon>Dikarya</taxon>
        <taxon>Ascomycota</taxon>
        <taxon>Pezizomycotina</taxon>
        <taxon>Dothideomycetes</taxon>
        <taxon>Dothideomycetidae</taxon>
        <taxon>Mycosphaerellales</taxon>
        <taxon>Teratosphaeriaceae</taxon>
        <taxon>Meristemomyces</taxon>
    </lineage>
</organism>
<protein>
    <recommendedName>
        <fullName evidence="10">Nop14-like protein</fullName>
    </recommendedName>
</protein>
<reference evidence="8" key="1">
    <citation type="submission" date="2023-08" db="EMBL/GenBank/DDBJ databases">
        <title>Black Yeasts Isolated from many extreme environments.</title>
        <authorList>
            <person name="Coleine C."/>
            <person name="Stajich J.E."/>
            <person name="Selbmann L."/>
        </authorList>
    </citation>
    <scope>NUCLEOTIDE SEQUENCE</scope>
    <source>
        <strain evidence="8">CCFEE 5401</strain>
    </source>
</reference>
<feature type="region of interest" description="Disordered" evidence="7">
    <location>
        <begin position="274"/>
        <end position="380"/>
    </location>
</feature>
<dbReference type="GO" id="GO:0030692">
    <property type="term" value="C:Noc4p-Nop14p complex"/>
    <property type="evidence" value="ECO:0007669"/>
    <property type="project" value="TreeGrafter"/>
</dbReference>